<dbReference type="Gene3D" id="3.90.1590.10">
    <property type="entry name" value="glutathione-dependent formaldehyde- activating enzyme (gfa)"/>
    <property type="match status" value="1"/>
</dbReference>
<evidence type="ECO:0000256" key="1">
    <source>
        <dbReference type="ARBA" id="ARBA00005495"/>
    </source>
</evidence>
<keyword evidence="2" id="KW-0479">Metal-binding</keyword>
<feature type="domain" description="CENP-V/GFA" evidence="5">
    <location>
        <begin position="4"/>
        <end position="119"/>
    </location>
</feature>
<dbReference type="SUPFAM" id="SSF51316">
    <property type="entry name" value="Mss4-like"/>
    <property type="match status" value="1"/>
</dbReference>
<dbReference type="InterPro" id="IPR011057">
    <property type="entry name" value="Mss4-like_sf"/>
</dbReference>
<evidence type="ECO:0000259" key="5">
    <source>
        <dbReference type="PROSITE" id="PS51891"/>
    </source>
</evidence>
<dbReference type="Proteomes" id="UP001388673">
    <property type="component" value="Unassembled WGS sequence"/>
</dbReference>
<evidence type="ECO:0000256" key="3">
    <source>
        <dbReference type="ARBA" id="ARBA00022833"/>
    </source>
</evidence>
<sequence length="131" mass="13970">MSTISGSCNCGAIKVTIPRPQNSVLCHCTSCRKSGGTIYSTNLVTDPKDLNVEGAPSQYRATGFSGHDVVRNFCGKCGSPVFTTIADPSQVFVKAGLFEPGQIPKAAAELFSKNMEEWESVHEGAARVENQ</sequence>
<gene>
    <name evidence="6" type="ORF">IAR55_006679</name>
</gene>
<reference evidence="6 7" key="1">
    <citation type="journal article" date="2024" name="bioRxiv">
        <title>Comparative genomics of Cryptococcus and Kwoniella reveals pathogenesis evolution and contrasting karyotype dynamics via intercentromeric recombination or chromosome fusion.</title>
        <authorList>
            <person name="Coelho M.A."/>
            <person name="David-Palma M."/>
            <person name="Shea T."/>
            <person name="Bowers K."/>
            <person name="McGinley-Smith S."/>
            <person name="Mohammad A.W."/>
            <person name="Gnirke A."/>
            <person name="Yurkov A.M."/>
            <person name="Nowrousian M."/>
            <person name="Sun S."/>
            <person name="Cuomo C.A."/>
            <person name="Heitman J."/>
        </authorList>
    </citation>
    <scope>NUCLEOTIDE SEQUENCE [LARGE SCALE GENOMIC DNA]</scope>
    <source>
        <strain evidence="6 7">CBS 13917</strain>
    </source>
</reference>
<evidence type="ECO:0000256" key="4">
    <source>
        <dbReference type="ARBA" id="ARBA00023239"/>
    </source>
</evidence>
<keyword evidence="3" id="KW-0862">Zinc</keyword>
<evidence type="ECO:0000313" key="6">
    <source>
        <dbReference type="EMBL" id="KAK8844829.1"/>
    </source>
</evidence>
<evidence type="ECO:0000313" key="7">
    <source>
        <dbReference type="Proteomes" id="UP001388673"/>
    </source>
</evidence>
<name>A0AAW0YUG8_9TREE</name>
<dbReference type="GeneID" id="92183937"/>
<keyword evidence="4" id="KW-0456">Lyase</keyword>
<accession>A0AAW0YUG8</accession>
<organism evidence="6 7">
    <name type="scientific">Kwoniella newhampshirensis</name>
    <dbReference type="NCBI Taxonomy" id="1651941"/>
    <lineage>
        <taxon>Eukaryota</taxon>
        <taxon>Fungi</taxon>
        <taxon>Dikarya</taxon>
        <taxon>Basidiomycota</taxon>
        <taxon>Agaricomycotina</taxon>
        <taxon>Tremellomycetes</taxon>
        <taxon>Tremellales</taxon>
        <taxon>Cryptococcaceae</taxon>
        <taxon>Kwoniella</taxon>
    </lineage>
</organism>
<dbReference type="PANTHER" id="PTHR33337:SF40">
    <property type="entry name" value="CENP-V_GFA DOMAIN-CONTAINING PROTEIN-RELATED"/>
    <property type="match status" value="1"/>
</dbReference>
<dbReference type="EMBL" id="JBCAWK010000013">
    <property type="protein sequence ID" value="KAK8844829.1"/>
    <property type="molecule type" value="Genomic_DNA"/>
</dbReference>
<dbReference type="GO" id="GO:0016846">
    <property type="term" value="F:carbon-sulfur lyase activity"/>
    <property type="evidence" value="ECO:0007669"/>
    <property type="project" value="InterPro"/>
</dbReference>
<dbReference type="KEGG" id="kne:92183937"/>
<comment type="similarity">
    <text evidence="1">Belongs to the Gfa family.</text>
</comment>
<protein>
    <recommendedName>
        <fullName evidence="5">CENP-V/GFA domain-containing protein</fullName>
    </recommendedName>
</protein>
<dbReference type="PROSITE" id="PS51891">
    <property type="entry name" value="CENP_V_GFA"/>
    <property type="match status" value="1"/>
</dbReference>
<dbReference type="PANTHER" id="PTHR33337">
    <property type="entry name" value="GFA DOMAIN-CONTAINING PROTEIN"/>
    <property type="match status" value="1"/>
</dbReference>
<dbReference type="AlphaFoldDB" id="A0AAW0YUG8"/>
<keyword evidence="7" id="KW-1185">Reference proteome</keyword>
<evidence type="ECO:0000256" key="2">
    <source>
        <dbReference type="ARBA" id="ARBA00022723"/>
    </source>
</evidence>
<dbReference type="InterPro" id="IPR006913">
    <property type="entry name" value="CENP-V/GFA"/>
</dbReference>
<dbReference type="GO" id="GO:0046872">
    <property type="term" value="F:metal ion binding"/>
    <property type="evidence" value="ECO:0007669"/>
    <property type="project" value="UniProtKB-KW"/>
</dbReference>
<dbReference type="RefSeq" id="XP_066800053.1">
    <property type="nucleotide sequence ID" value="XM_066949759.1"/>
</dbReference>
<comment type="caution">
    <text evidence="6">The sequence shown here is derived from an EMBL/GenBank/DDBJ whole genome shotgun (WGS) entry which is preliminary data.</text>
</comment>
<dbReference type="Pfam" id="PF04828">
    <property type="entry name" value="GFA"/>
    <property type="match status" value="1"/>
</dbReference>
<proteinExistence type="inferred from homology"/>